<dbReference type="EC" id="4.2.1.45" evidence="2"/>
<proteinExistence type="predicted"/>
<dbReference type="InterPro" id="IPR013445">
    <property type="entry name" value="CDP_4_6_deHydtase"/>
</dbReference>
<dbReference type="SUPFAM" id="SSF51735">
    <property type="entry name" value="NAD(P)-binding Rossmann-fold domains"/>
    <property type="match status" value="1"/>
</dbReference>
<protein>
    <submittedName>
        <fullName evidence="2">CDP-glucose 4,6-dehydratase</fullName>
        <ecNumber evidence="2">4.2.1.45</ecNumber>
    </submittedName>
</protein>
<accession>A0ABV5W2G1</accession>
<reference evidence="2 3" key="1">
    <citation type="submission" date="2024-09" db="EMBL/GenBank/DDBJ databases">
        <authorList>
            <person name="Sun Q."/>
            <person name="Mori K."/>
        </authorList>
    </citation>
    <scope>NUCLEOTIDE SEQUENCE [LARGE SCALE GENOMIC DNA]</scope>
    <source>
        <strain evidence="2 3">JCM 12520</strain>
    </source>
</reference>
<dbReference type="RefSeq" id="WP_344909214.1">
    <property type="nucleotide sequence ID" value="NZ_BAAAYO010000008.1"/>
</dbReference>
<dbReference type="NCBIfam" id="TIGR02622">
    <property type="entry name" value="CDP_4_6_dhtase"/>
    <property type="match status" value="1"/>
</dbReference>
<dbReference type="Gene3D" id="3.40.50.720">
    <property type="entry name" value="NAD(P)-binding Rossmann-like Domain"/>
    <property type="match status" value="1"/>
</dbReference>
<dbReference type="InterPro" id="IPR016040">
    <property type="entry name" value="NAD(P)-bd_dom"/>
</dbReference>
<dbReference type="Gene3D" id="3.90.25.10">
    <property type="entry name" value="UDP-galactose 4-epimerase, domain 1"/>
    <property type="match status" value="1"/>
</dbReference>
<sequence length="367" mass="40658">MSNGDVQEMKSMDPAFWKNKKVFVTGHTGFKGAWLCLWLHAWGASVTGYSLKPPTEPNVFELCRLDEWVDSHIADVRDLEKLSAALSAAAPDIVIHMAAQPLVRTSYAAPAETYGVNLMGTVHVLEAVRRAVQQGVPIRAVVNVTTDKCYENREWVWGYRETDPLGGSDPYSGSKACSELITATYRESFFSPGSSHPVAVGTARAGNVIGGGDWAADRLVPDAIKALSQGDPVAVRYPHAIRPWQHVLAPLHGYLLLAQRLAEHGASYAEAWNFGPSEADMVPVEQLVSRLCRLWGPGASYRTEPGVHPREAGYLMLDCSKARRTLGWAPRWNLDESLTRIVEWAKAYERQEPMRDVCLRQIRDYTG</sequence>
<organism evidence="2 3">
    <name type="scientific">Paenibacillus hodogayensis</name>
    <dbReference type="NCBI Taxonomy" id="279208"/>
    <lineage>
        <taxon>Bacteria</taxon>
        <taxon>Bacillati</taxon>
        <taxon>Bacillota</taxon>
        <taxon>Bacilli</taxon>
        <taxon>Bacillales</taxon>
        <taxon>Paenibacillaceae</taxon>
        <taxon>Paenibacillus</taxon>
    </lineage>
</organism>
<dbReference type="CDD" id="cd05252">
    <property type="entry name" value="CDP_GD_SDR_e"/>
    <property type="match status" value="1"/>
</dbReference>
<dbReference type="GO" id="GO:0047733">
    <property type="term" value="F:CDP-glucose 4,6-dehydratase activity"/>
    <property type="evidence" value="ECO:0007669"/>
    <property type="project" value="UniProtKB-EC"/>
</dbReference>
<keyword evidence="3" id="KW-1185">Reference proteome</keyword>
<dbReference type="PANTHER" id="PTHR43000">
    <property type="entry name" value="DTDP-D-GLUCOSE 4,6-DEHYDRATASE-RELATED"/>
    <property type="match status" value="1"/>
</dbReference>
<evidence type="ECO:0000313" key="3">
    <source>
        <dbReference type="Proteomes" id="UP001589619"/>
    </source>
</evidence>
<dbReference type="Pfam" id="PF16363">
    <property type="entry name" value="GDP_Man_Dehyd"/>
    <property type="match status" value="1"/>
</dbReference>
<feature type="domain" description="NAD(P)-binding" evidence="1">
    <location>
        <begin position="23"/>
        <end position="339"/>
    </location>
</feature>
<evidence type="ECO:0000313" key="2">
    <source>
        <dbReference type="EMBL" id="MFB9754597.1"/>
    </source>
</evidence>
<comment type="caution">
    <text evidence="2">The sequence shown here is derived from an EMBL/GenBank/DDBJ whole genome shotgun (WGS) entry which is preliminary data.</text>
</comment>
<keyword evidence="2" id="KW-0456">Lyase</keyword>
<dbReference type="Proteomes" id="UP001589619">
    <property type="component" value="Unassembled WGS sequence"/>
</dbReference>
<evidence type="ECO:0000259" key="1">
    <source>
        <dbReference type="Pfam" id="PF16363"/>
    </source>
</evidence>
<gene>
    <name evidence="2" type="primary">rfbG</name>
    <name evidence="2" type="ORF">ACFFNY_23765</name>
</gene>
<dbReference type="EMBL" id="JBHMAG010000016">
    <property type="protein sequence ID" value="MFB9754597.1"/>
    <property type="molecule type" value="Genomic_DNA"/>
</dbReference>
<name>A0ABV5W2G1_9BACL</name>
<dbReference type="InterPro" id="IPR036291">
    <property type="entry name" value="NAD(P)-bd_dom_sf"/>
</dbReference>